<dbReference type="AlphaFoldDB" id="A0AA39TC71"/>
<dbReference type="Gene3D" id="3.80.10.10">
    <property type="entry name" value="Ribonuclease Inhibitor"/>
    <property type="match status" value="1"/>
</dbReference>
<name>A0AA39TC71_ACESA</name>
<reference evidence="3" key="1">
    <citation type="journal article" date="2022" name="Plant J.">
        <title>Strategies of tolerance reflected in two North American maple genomes.</title>
        <authorList>
            <person name="McEvoy S.L."/>
            <person name="Sezen U.U."/>
            <person name="Trouern-Trend A."/>
            <person name="McMahon S.M."/>
            <person name="Schaberg P.G."/>
            <person name="Yang J."/>
            <person name="Wegrzyn J.L."/>
            <person name="Swenson N.G."/>
        </authorList>
    </citation>
    <scope>NUCLEOTIDE SEQUENCE</scope>
    <source>
        <strain evidence="3">NS2018</strain>
    </source>
</reference>
<evidence type="ECO:0000256" key="1">
    <source>
        <dbReference type="ARBA" id="ARBA00022614"/>
    </source>
</evidence>
<dbReference type="PANTHER" id="PTHR48065:SF23">
    <property type="entry name" value="LEUCINE-RICH REPEAT-CONTAINING N-TERMINAL PLANT-TYPE DOMAIN-CONTAINING PROTEIN"/>
    <property type="match status" value="1"/>
</dbReference>
<dbReference type="PRINTS" id="PR00019">
    <property type="entry name" value="LEURICHRPT"/>
</dbReference>
<evidence type="ECO:0000313" key="4">
    <source>
        <dbReference type="Proteomes" id="UP001168877"/>
    </source>
</evidence>
<protein>
    <submittedName>
        <fullName evidence="3">Uncharacterized protein</fullName>
    </submittedName>
</protein>
<proteinExistence type="predicted"/>
<comment type="caution">
    <text evidence="3">The sequence shown here is derived from an EMBL/GenBank/DDBJ whole genome shotgun (WGS) entry which is preliminary data.</text>
</comment>
<dbReference type="InterPro" id="IPR032675">
    <property type="entry name" value="LRR_dom_sf"/>
</dbReference>
<reference evidence="3" key="2">
    <citation type="submission" date="2023-06" db="EMBL/GenBank/DDBJ databases">
        <authorList>
            <person name="Swenson N.G."/>
            <person name="Wegrzyn J.L."/>
            <person name="Mcevoy S.L."/>
        </authorList>
    </citation>
    <scope>NUCLEOTIDE SEQUENCE</scope>
    <source>
        <strain evidence="3">NS2018</strain>
        <tissue evidence="3">Leaf</tissue>
    </source>
</reference>
<dbReference type="EMBL" id="JAUESC010000002">
    <property type="protein sequence ID" value="KAK0604487.1"/>
    <property type="molecule type" value="Genomic_DNA"/>
</dbReference>
<dbReference type="PANTHER" id="PTHR48065">
    <property type="entry name" value="OS10G0469600 PROTEIN"/>
    <property type="match status" value="1"/>
</dbReference>
<sequence length="144" mass="15919">MIDTPNTLSSTSDLFTFSVEFNDLIVNWKKSKLGLSSHNLLIYSLLDLSKNKLSGQIPTSLGFLKGLKPLNISYNNLSRNIPVSLGYLRSLESLDLSHNQLSGLIPPTLMKLQQRTTLDVSNKKLEGKIPVGGQMDTMNDPNLC</sequence>
<dbReference type="SUPFAM" id="SSF52058">
    <property type="entry name" value="L domain-like"/>
    <property type="match status" value="1"/>
</dbReference>
<gene>
    <name evidence="3" type="ORF">LWI29_016151</name>
</gene>
<dbReference type="FunFam" id="3.80.10.10:FF:000383">
    <property type="entry name" value="Leucine-rich repeat receptor protein kinase EMS1"/>
    <property type="match status" value="1"/>
</dbReference>
<dbReference type="Proteomes" id="UP001168877">
    <property type="component" value="Unassembled WGS sequence"/>
</dbReference>
<evidence type="ECO:0000313" key="3">
    <source>
        <dbReference type="EMBL" id="KAK0604487.1"/>
    </source>
</evidence>
<organism evidence="3 4">
    <name type="scientific">Acer saccharum</name>
    <name type="common">Sugar maple</name>
    <dbReference type="NCBI Taxonomy" id="4024"/>
    <lineage>
        <taxon>Eukaryota</taxon>
        <taxon>Viridiplantae</taxon>
        <taxon>Streptophyta</taxon>
        <taxon>Embryophyta</taxon>
        <taxon>Tracheophyta</taxon>
        <taxon>Spermatophyta</taxon>
        <taxon>Magnoliopsida</taxon>
        <taxon>eudicotyledons</taxon>
        <taxon>Gunneridae</taxon>
        <taxon>Pentapetalae</taxon>
        <taxon>rosids</taxon>
        <taxon>malvids</taxon>
        <taxon>Sapindales</taxon>
        <taxon>Sapindaceae</taxon>
        <taxon>Hippocastanoideae</taxon>
        <taxon>Acereae</taxon>
        <taxon>Acer</taxon>
    </lineage>
</organism>
<dbReference type="InterPro" id="IPR001611">
    <property type="entry name" value="Leu-rich_rpt"/>
</dbReference>
<evidence type="ECO:0000256" key="2">
    <source>
        <dbReference type="ARBA" id="ARBA00022737"/>
    </source>
</evidence>
<keyword evidence="1" id="KW-0433">Leucine-rich repeat</keyword>
<dbReference type="PROSITE" id="PS51450">
    <property type="entry name" value="LRR"/>
    <property type="match status" value="1"/>
</dbReference>
<accession>A0AA39TC71</accession>
<keyword evidence="4" id="KW-1185">Reference proteome</keyword>
<keyword evidence="2" id="KW-0677">Repeat</keyword>
<dbReference type="Pfam" id="PF13855">
    <property type="entry name" value="LRR_8"/>
    <property type="match status" value="1"/>
</dbReference>